<keyword evidence="5" id="KW-1185">Reference proteome</keyword>
<dbReference type="InterPro" id="IPR014722">
    <property type="entry name" value="Rib_uL2_dom2"/>
</dbReference>
<comment type="similarity">
    <text evidence="1">Belongs to the universal ribosomal protein uL24 family.</text>
</comment>
<evidence type="ECO:0000313" key="5">
    <source>
        <dbReference type="Proteomes" id="UP000193467"/>
    </source>
</evidence>
<organism evidence="4 5">
    <name type="scientific">Leucosporidium creatinivorum</name>
    <dbReference type="NCBI Taxonomy" id="106004"/>
    <lineage>
        <taxon>Eukaryota</taxon>
        <taxon>Fungi</taxon>
        <taxon>Dikarya</taxon>
        <taxon>Basidiomycota</taxon>
        <taxon>Pucciniomycotina</taxon>
        <taxon>Microbotryomycetes</taxon>
        <taxon>Leucosporidiales</taxon>
        <taxon>Leucosporidium</taxon>
    </lineage>
</organism>
<reference evidence="4 5" key="1">
    <citation type="submission" date="2016-07" db="EMBL/GenBank/DDBJ databases">
        <title>Pervasive Adenine N6-methylation of Active Genes in Fungi.</title>
        <authorList>
            <consortium name="DOE Joint Genome Institute"/>
            <person name="Mondo S.J."/>
            <person name="Dannebaum R.O."/>
            <person name="Kuo R.C."/>
            <person name="Labutti K."/>
            <person name="Haridas S."/>
            <person name="Kuo A."/>
            <person name="Salamov A."/>
            <person name="Ahrendt S.R."/>
            <person name="Lipzen A."/>
            <person name="Sullivan W."/>
            <person name="Andreopoulos W.B."/>
            <person name="Clum A."/>
            <person name="Lindquist E."/>
            <person name="Daum C."/>
            <person name="Ramamoorthy G.K."/>
            <person name="Gryganskyi A."/>
            <person name="Culley D."/>
            <person name="Magnuson J.K."/>
            <person name="James T.Y."/>
            <person name="O'Malley M.A."/>
            <person name="Stajich J.E."/>
            <person name="Spatafora J.W."/>
            <person name="Visel A."/>
            <person name="Grigoriev I.V."/>
        </authorList>
    </citation>
    <scope>NUCLEOTIDE SEQUENCE [LARGE SCALE GENOMIC DNA]</scope>
    <source>
        <strain evidence="4 5">62-1032</strain>
    </source>
</reference>
<dbReference type="GO" id="GO:0005840">
    <property type="term" value="C:ribosome"/>
    <property type="evidence" value="ECO:0007669"/>
    <property type="project" value="UniProtKB-KW"/>
</dbReference>
<comment type="caution">
    <text evidence="4">The sequence shown here is derived from an EMBL/GenBank/DDBJ whole genome shotgun (WGS) entry which is preliminary data.</text>
</comment>
<evidence type="ECO:0000256" key="1">
    <source>
        <dbReference type="ARBA" id="ARBA00010618"/>
    </source>
</evidence>
<evidence type="ECO:0000256" key="3">
    <source>
        <dbReference type="ARBA" id="ARBA00023274"/>
    </source>
</evidence>
<dbReference type="Gene3D" id="2.30.30.30">
    <property type="match status" value="1"/>
</dbReference>
<name>A0A1Y2G304_9BASI</name>
<dbReference type="GO" id="GO:1990904">
    <property type="term" value="C:ribonucleoprotein complex"/>
    <property type="evidence" value="ECO:0007669"/>
    <property type="project" value="UniProtKB-KW"/>
</dbReference>
<protein>
    <recommendedName>
        <fullName evidence="6">Translation protein SH3-like domain-containing protein</fullName>
    </recommendedName>
</protein>
<dbReference type="CDD" id="cd06089">
    <property type="entry name" value="KOW_RPL26"/>
    <property type="match status" value="1"/>
</dbReference>
<keyword evidence="2" id="KW-0689">Ribosomal protein</keyword>
<proteinExistence type="inferred from homology"/>
<dbReference type="SUPFAM" id="SSF50104">
    <property type="entry name" value="Translation proteins SH3-like domain"/>
    <property type="match status" value="1"/>
</dbReference>
<accession>A0A1Y2G304</accession>
<gene>
    <name evidence="4" type="ORF">BCR35DRAFT_75328</name>
</gene>
<dbReference type="STRING" id="106004.A0A1Y2G304"/>
<evidence type="ECO:0000313" key="4">
    <source>
        <dbReference type="EMBL" id="ORY91737.1"/>
    </source>
</evidence>
<dbReference type="GO" id="GO:0003723">
    <property type="term" value="F:RNA binding"/>
    <property type="evidence" value="ECO:0007669"/>
    <property type="project" value="InterPro"/>
</dbReference>
<dbReference type="EMBL" id="MCGR01000002">
    <property type="protein sequence ID" value="ORY91737.1"/>
    <property type="molecule type" value="Genomic_DNA"/>
</dbReference>
<dbReference type="InterPro" id="IPR041988">
    <property type="entry name" value="Ribosomal_uL24_KOW"/>
</dbReference>
<dbReference type="AlphaFoldDB" id="A0A1Y2G304"/>
<keyword evidence="3" id="KW-0687">Ribonucleoprotein</keyword>
<evidence type="ECO:0000256" key="2">
    <source>
        <dbReference type="ARBA" id="ARBA00022980"/>
    </source>
</evidence>
<sequence>MAPRDLSKSLQRTLTHLRPPPVKGGKFAMPIPSHFRPAAPFVQVKDRIPYWNIAPNDRVVVIKGGEGVKGKTGVVDRVERESNRVWLKESDFSVKKRQPNQYPGESLSPSYSGGDAASTFHTPRAFHVSNLRLEVESEGKAYVATRLRRSAVSWDRKQRRFSWKRWGLVTELAEGESKGWVAIPWPQEEVPTVSEGGELGDLGLGRRGALLTRPVFLA</sequence>
<dbReference type="Proteomes" id="UP000193467">
    <property type="component" value="Unassembled WGS sequence"/>
</dbReference>
<dbReference type="InParanoid" id="A0A1Y2G304"/>
<evidence type="ECO:0008006" key="6">
    <source>
        <dbReference type="Google" id="ProtNLM"/>
    </source>
</evidence>
<dbReference type="OrthoDB" id="359154at2759"/>
<dbReference type="InterPro" id="IPR008991">
    <property type="entry name" value="Translation_prot_SH3-like_sf"/>
</dbReference>